<evidence type="ECO:0000313" key="2">
    <source>
        <dbReference type="EMBL" id="PTQ39704.1"/>
    </source>
</evidence>
<reference evidence="3" key="1">
    <citation type="journal article" date="2017" name="Cell">
        <title>Insights into land plant evolution garnered from the Marchantia polymorpha genome.</title>
        <authorList>
            <person name="Bowman J.L."/>
            <person name="Kohchi T."/>
            <person name="Yamato K.T."/>
            <person name="Jenkins J."/>
            <person name="Shu S."/>
            <person name="Ishizaki K."/>
            <person name="Yamaoka S."/>
            <person name="Nishihama R."/>
            <person name="Nakamura Y."/>
            <person name="Berger F."/>
            <person name="Adam C."/>
            <person name="Aki S.S."/>
            <person name="Althoff F."/>
            <person name="Araki T."/>
            <person name="Arteaga-Vazquez M.A."/>
            <person name="Balasubrmanian S."/>
            <person name="Barry K."/>
            <person name="Bauer D."/>
            <person name="Boehm C.R."/>
            <person name="Briginshaw L."/>
            <person name="Caballero-Perez J."/>
            <person name="Catarino B."/>
            <person name="Chen F."/>
            <person name="Chiyoda S."/>
            <person name="Chovatia M."/>
            <person name="Davies K.M."/>
            <person name="Delmans M."/>
            <person name="Demura T."/>
            <person name="Dierschke T."/>
            <person name="Dolan L."/>
            <person name="Dorantes-Acosta A.E."/>
            <person name="Eklund D.M."/>
            <person name="Florent S.N."/>
            <person name="Flores-Sandoval E."/>
            <person name="Fujiyama A."/>
            <person name="Fukuzawa H."/>
            <person name="Galik B."/>
            <person name="Grimanelli D."/>
            <person name="Grimwood J."/>
            <person name="Grossniklaus U."/>
            <person name="Hamada T."/>
            <person name="Haseloff J."/>
            <person name="Hetherington A.J."/>
            <person name="Higo A."/>
            <person name="Hirakawa Y."/>
            <person name="Hundley H.N."/>
            <person name="Ikeda Y."/>
            <person name="Inoue K."/>
            <person name="Inoue S.I."/>
            <person name="Ishida S."/>
            <person name="Jia Q."/>
            <person name="Kakita M."/>
            <person name="Kanazawa T."/>
            <person name="Kawai Y."/>
            <person name="Kawashima T."/>
            <person name="Kennedy M."/>
            <person name="Kinose K."/>
            <person name="Kinoshita T."/>
            <person name="Kohara Y."/>
            <person name="Koide E."/>
            <person name="Komatsu K."/>
            <person name="Kopischke S."/>
            <person name="Kubo M."/>
            <person name="Kyozuka J."/>
            <person name="Lagercrantz U."/>
            <person name="Lin S.S."/>
            <person name="Lindquist E."/>
            <person name="Lipzen A.M."/>
            <person name="Lu C.W."/>
            <person name="De Luna E."/>
            <person name="Martienssen R.A."/>
            <person name="Minamino N."/>
            <person name="Mizutani M."/>
            <person name="Mizutani M."/>
            <person name="Mochizuki N."/>
            <person name="Monte I."/>
            <person name="Mosher R."/>
            <person name="Nagasaki H."/>
            <person name="Nakagami H."/>
            <person name="Naramoto S."/>
            <person name="Nishitani K."/>
            <person name="Ohtani M."/>
            <person name="Okamoto T."/>
            <person name="Okumura M."/>
            <person name="Phillips J."/>
            <person name="Pollak B."/>
            <person name="Reinders A."/>
            <person name="Rovekamp M."/>
            <person name="Sano R."/>
            <person name="Sawa S."/>
            <person name="Schmid M.W."/>
            <person name="Shirakawa M."/>
            <person name="Solano R."/>
            <person name="Spunde A."/>
            <person name="Suetsugu N."/>
            <person name="Sugano S."/>
            <person name="Sugiyama A."/>
            <person name="Sun R."/>
            <person name="Suzuki Y."/>
            <person name="Takenaka M."/>
            <person name="Takezawa D."/>
            <person name="Tomogane H."/>
            <person name="Tsuzuki M."/>
            <person name="Ueda T."/>
            <person name="Umeda M."/>
            <person name="Ward J.M."/>
            <person name="Watanabe Y."/>
            <person name="Yazaki K."/>
            <person name="Yokoyama R."/>
            <person name="Yoshitake Y."/>
            <person name="Yotsui I."/>
            <person name="Zachgo S."/>
            <person name="Schmutz J."/>
        </authorList>
    </citation>
    <scope>NUCLEOTIDE SEQUENCE [LARGE SCALE GENOMIC DNA]</scope>
    <source>
        <strain evidence="3">Tak-1</strain>
    </source>
</reference>
<keyword evidence="3" id="KW-1185">Reference proteome</keyword>
<protein>
    <submittedName>
        <fullName evidence="2">Uncharacterized protein</fullName>
    </submittedName>
</protein>
<organism evidence="2 3">
    <name type="scientific">Marchantia polymorpha</name>
    <name type="common">Common liverwort</name>
    <name type="synonym">Marchantia aquatica</name>
    <dbReference type="NCBI Taxonomy" id="3197"/>
    <lineage>
        <taxon>Eukaryota</taxon>
        <taxon>Viridiplantae</taxon>
        <taxon>Streptophyta</taxon>
        <taxon>Embryophyta</taxon>
        <taxon>Marchantiophyta</taxon>
        <taxon>Marchantiopsida</taxon>
        <taxon>Marchantiidae</taxon>
        <taxon>Marchantiales</taxon>
        <taxon>Marchantiaceae</taxon>
        <taxon>Marchantia</taxon>
    </lineage>
</organism>
<feature type="transmembrane region" description="Helical" evidence="1">
    <location>
        <begin position="47"/>
        <end position="69"/>
    </location>
</feature>
<accession>A0A2R6X0R8</accession>
<dbReference type="PANTHER" id="PTHR33294">
    <property type="entry name" value="AWPM-19-LIKE FAMILY PROTEIN"/>
    <property type="match status" value="1"/>
</dbReference>
<feature type="transmembrane region" description="Helical" evidence="1">
    <location>
        <begin position="81"/>
        <end position="99"/>
    </location>
</feature>
<feature type="transmembrane region" description="Helical" evidence="1">
    <location>
        <begin position="119"/>
        <end position="139"/>
    </location>
</feature>
<name>A0A2R6X0R8_MARPO</name>
<dbReference type="OrthoDB" id="675882at2759"/>
<sequence length="147" mass="15742">MAKFEKNHLLGLLVLIVLIDFIVLAIAGWGLDEHIDGTFNVGNGASFYLIMLTLVAGMVVLASAAAGLLHFKHFRGETLSGASSLSLLAWFLMLLAFGVACKAIDLGGEKSKMKALEAFVLILTFFQTAYVAVLHAGIFNSNYGLGY</sequence>
<evidence type="ECO:0000313" key="3">
    <source>
        <dbReference type="Proteomes" id="UP000244005"/>
    </source>
</evidence>
<dbReference type="AlphaFoldDB" id="A0A2R6X0R8"/>
<gene>
    <name evidence="2" type="ORF">MARPO_0044s0120</name>
</gene>
<dbReference type="InterPro" id="IPR008390">
    <property type="entry name" value="AWPM-19"/>
</dbReference>
<keyword evidence="1" id="KW-0472">Membrane</keyword>
<dbReference type="EMBL" id="KZ772716">
    <property type="protein sequence ID" value="PTQ39704.1"/>
    <property type="molecule type" value="Genomic_DNA"/>
</dbReference>
<dbReference type="OMA" id="WHEHTIL"/>
<dbReference type="Pfam" id="PF05512">
    <property type="entry name" value="AWPM-19"/>
    <property type="match status" value="1"/>
</dbReference>
<keyword evidence="1" id="KW-1133">Transmembrane helix</keyword>
<evidence type="ECO:0000256" key="1">
    <source>
        <dbReference type="SAM" id="Phobius"/>
    </source>
</evidence>
<keyword evidence="1" id="KW-0812">Transmembrane</keyword>
<dbReference type="PANTHER" id="PTHR33294:SF5">
    <property type="entry name" value="AWPM-19-LIKE FAMILY PROTEIN"/>
    <property type="match status" value="1"/>
</dbReference>
<dbReference type="Proteomes" id="UP000244005">
    <property type="component" value="Unassembled WGS sequence"/>
</dbReference>
<feature type="transmembrane region" description="Helical" evidence="1">
    <location>
        <begin position="9"/>
        <end position="27"/>
    </location>
</feature>
<dbReference type="Gramene" id="Mp4g03540.1">
    <property type="protein sequence ID" value="Mp4g03540.1.cds1"/>
    <property type="gene ID" value="Mp4g03540"/>
</dbReference>
<proteinExistence type="predicted"/>